<comment type="subcellular location">
    <subcellularLocation>
        <location evidence="1">Cell membrane</location>
        <topology evidence="1">Multi-pass membrane protein</topology>
    </subcellularLocation>
</comment>
<feature type="transmembrane region" description="Helical" evidence="9">
    <location>
        <begin position="212"/>
        <end position="232"/>
    </location>
</feature>
<dbReference type="Proteomes" id="UP000610124">
    <property type="component" value="Unassembled WGS sequence"/>
</dbReference>
<reference evidence="12" key="1">
    <citation type="journal article" date="2014" name="Int. J. Syst. Evol. Microbiol.">
        <title>Complete genome sequence of Corynebacterium casei LMG S-19264T (=DSM 44701T), isolated from a smear-ripened cheese.</title>
        <authorList>
            <consortium name="US DOE Joint Genome Institute (JGI-PGF)"/>
            <person name="Walter F."/>
            <person name="Albersmeier A."/>
            <person name="Kalinowski J."/>
            <person name="Ruckert C."/>
        </authorList>
    </citation>
    <scope>NUCLEOTIDE SEQUENCE</scope>
    <source>
        <strain evidence="12">JCM 4434</strain>
    </source>
</reference>
<keyword evidence="3" id="KW-0808">Transferase</keyword>
<keyword evidence="2" id="KW-1003">Cell membrane</keyword>
<reference evidence="14" key="4">
    <citation type="submission" date="2016-08" db="EMBL/GenBank/DDBJ databases">
        <title>Sequencing, assembly and comparative genomics of S. aureofaciens ATCC 10762.</title>
        <authorList>
            <person name="Gradnigo J.S."/>
            <person name="Johnson N."/>
            <person name="Somerville G.A."/>
        </authorList>
    </citation>
    <scope>NUCLEOTIDE SEQUENCE [LARGE SCALE GENOMIC DNA]</scope>
    <source>
        <strain evidence="14">ATCC 10762 / DSM 40127 / CCM 3239 / JCM 4008 / LMG 5968 / NBRC 12843 / NCIMB 8234 / A-377</strain>
    </source>
</reference>
<accession>A0A8H9HMX5</accession>
<evidence type="ECO:0000256" key="2">
    <source>
        <dbReference type="ARBA" id="ARBA00022475"/>
    </source>
</evidence>
<name>A0A1E7MZJ6_KITAU</name>
<dbReference type="GO" id="GO:0009103">
    <property type="term" value="P:lipopolysaccharide biosynthetic process"/>
    <property type="evidence" value="ECO:0007669"/>
    <property type="project" value="TreeGrafter"/>
</dbReference>
<keyword evidence="14" id="KW-1185">Reference proteome</keyword>
<dbReference type="InterPro" id="IPR050879">
    <property type="entry name" value="Acyltransferase_3"/>
</dbReference>
<evidence type="ECO:0000313" key="13">
    <source>
        <dbReference type="EMBL" id="OEV33857.1"/>
    </source>
</evidence>
<reference evidence="13 14" key="2">
    <citation type="submission" date="2014-07" db="EMBL/GenBank/DDBJ databases">
        <authorList>
            <person name="Zhang J.E."/>
            <person name="Yang H."/>
            <person name="Guo J."/>
            <person name="Deng Z."/>
            <person name="Luo H."/>
            <person name="Luo M."/>
            <person name="Zhao B."/>
        </authorList>
    </citation>
    <scope>NUCLEOTIDE SEQUENCE [LARGE SCALE GENOMIC DNA]</scope>
    <source>
        <strain evidence="13">ATCC 10762</strain>
        <strain evidence="14">ATCC 10762 / DSM 40127 / CCM 3239 / JCM 4008 / LMG 5968 / NBRC 12843 / NCIMB 8234 / A-377</strain>
    </source>
</reference>
<sequence>MDDGPGLGAPGSGPTLQDMREARGHRAPTASRYAIPAPVPVPRGPLPPSVRFKAVDGLRGVAIASVLLYHTDWFQNGLFGVDVFFVLSGFLVSLVLIRELDRTDGIRLGVFYRRRAKRLLPGLFATIILVVGLSALVSPLRDVKDLRPQALATLAQIANWAQLDRGDAYWQHFASIDPLAAMWSLSITEQFYALWPLLLLMVFGLCRRSLRATGIVTAVLFAASAAVAPLMWNGDNSDRLYLGTETRAVGFAAGATAAFGVYLWLRGRVRAEATSGADGARTGHGLPGGAALPTLVGTAALGGLVWASLSVGSYHEPWLYQGGLAVVAALAAVLTASLCFDRGPLVWLLSLPPVRLTGTISYSLYLLHLPVYWLLQHYVDDISPQKLLLIGGPVSWVLAWLLHTGTEKLRVLRWRAFPAVPLLAVTAAVATTGAWYLPAWVTHDMKSGPNNEPVVLVLGDSFAQDLATGLYRHGDRYRVVDGGISGCGVFDPDKVRTTSGTEFETSPDCRDRAAEWDRSLASAAPKAVVIHLGWDAAEQYLDGTWLNPCDDDYRSRYRTQLTQAVEQVRQRAPGAQVLLMNERVENGAISKTWGGCYNQQVGDFVKSVGGTVRLADLDTFYCPYDTCVWKDKDGHWVTPVNDGVHLTPAGMRFVTPWLEKEIAGALSGAQPDRPAGPAPAPSPTATPTPTPTPTATTAPTPAATTRPTGRPATSKPGRTPTGRATSGAGEHPAGPQQ</sequence>
<proteinExistence type="predicted"/>
<comment type="caution">
    <text evidence="13">The sequence shown here is derived from an EMBL/GenBank/DDBJ whole genome shotgun (WGS) entry which is preliminary data.</text>
</comment>
<evidence type="ECO:0000256" key="7">
    <source>
        <dbReference type="ARBA" id="ARBA00023315"/>
    </source>
</evidence>
<gene>
    <name evidence="12" type="ORF">GCM10010502_31820</name>
    <name evidence="13" type="ORF">HS99_0037230</name>
</gene>
<evidence type="ECO:0000256" key="1">
    <source>
        <dbReference type="ARBA" id="ARBA00004651"/>
    </source>
</evidence>
<reference evidence="13" key="3">
    <citation type="submission" date="2016-08" db="EMBL/GenBank/DDBJ databases">
        <title>Sequencing, Assembly and Comparative Genomics of S. aureofaciens ATCC 10762.</title>
        <authorList>
            <person name="Gradnigo J.S."/>
            <person name="Johnson N."/>
            <person name="Somerville G.A."/>
        </authorList>
    </citation>
    <scope>NUCLEOTIDE SEQUENCE [LARGE SCALE GENOMIC DNA]</scope>
    <source>
        <strain evidence="13">ATCC 10762</strain>
    </source>
</reference>
<dbReference type="OrthoDB" id="3404679at2"/>
<evidence type="ECO:0000256" key="9">
    <source>
        <dbReference type="SAM" id="Phobius"/>
    </source>
</evidence>
<evidence type="ECO:0000256" key="4">
    <source>
        <dbReference type="ARBA" id="ARBA00022692"/>
    </source>
</evidence>
<dbReference type="Gene3D" id="3.40.50.1110">
    <property type="entry name" value="SGNH hydrolase"/>
    <property type="match status" value="1"/>
</dbReference>
<feature type="transmembrane region" description="Helical" evidence="9">
    <location>
        <begin position="248"/>
        <end position="265"/>
    </location>
</feature>
<dbReference type="PANTHER" id="PTHR23028">
    <property type="entry name" value="ACETYLTRANSFERASE"/>
    <property type="match status" value="1"/>
</dbReference>
<dbReference type="Proteomes" id="UP000037395">
    <property type="component" value="Unassembled WGS sequence"/>
</dbReference>
<feature type="transmembrane region" description="Helical" evidence="9">
    <location>
        <begin position="286"/>
        <end position="306"/>
    </location>
</feature>
<organism evidence="13 14">
    <name type="scientific">Kitasatospora aureofaciens</name>
    <name type="common">Streptomyces aureofaciens</name>
    <dbReference type="NCBI Taxonomy" id="1894"/>
    <lineage>
        <taxon>Bacteria</taxon>
        <taxon>Bacillati</taxon>
        <taxon>Actinomycetota</taxon>
        <taxon>Actinomycetes</taxon>
        <taxon>Kitasatosporales</taxon>
        <taxon>Streptomycetaceae</taxon>
        <taxon>Kitasatospora</taxon>
    </lineage>
</organism>
<feature type="transmembrane region" description="Helical" evidence="9">
    <location>
        <begin position="318"/>
        <end position="340"/>
    </location>
</feature>
<feature type="region of interest" description="Disordered" evidence="8">
    <location>
        <begin position="667"/>
        <end position="737"/>
    </location>
</feature>
<dbReference type="KEGG" id="kau:B6264_07415"/>
<evidence type="ECO:0000259" key="10">
    <source>
        <dbReference type="Pfam" id="PF01757"/>
    </source>
</evidence>
<keyword evidence="4 9" id="KW-0812">Transmembrane</keyword>
<dbReference type="GO" id="GO:0016747">
    <property type="term" value="F:acyltransferase activity, transferring groups other than amino-acyl groups"/>
    <property type="evidence" value="ECO:0007669"/>
    <property type="project" value="InterPro"/>
</dbReference>
<feature type="transmembrane region" description="Helical" evidence="9">
    <location>
        <begin position="352"/>
        <end position="375"/>
    </location>
</feature>
<keyword evidence="6 9" id="KW-0472">Membrane</keyword>
<keyword evidence="5 9" id="KW-1133">Transmembrane helix</keyword>
<feature type="transmembrane region" description="Helical" evidence="9">
    <location>
        <begin position="416"/>
        <end position="437"/>
    </location>
</feature>
<dbReference type="InterPro" id="IPR043968">
    <property type="entry name" value="SGNH"/>
</dbReference>
<dbReference type="EMBL" id="BMUB01000006">
    <property type="protein sequence ID" value="GGU77547.1"/>
    <property type="molecule type" value="Genomic_DNA"/>
</dbReference>
<dbReference type="AlphaFoldDB" id="A0A1E7MZJ6"/>
<dbReference type="InterPro" id="IPR036514">
    <property type="entry name" value="SGNH_hydro_sf"/>
</dbReference>
<evidence type="ECO:0008006" key="15">
    <source>
        <dbReference type="Google" id="ProtNLM"/>
    </source>
</evidence>
<dbReference type="EMBL" id="JPRF03000055">
    <property type="protein sequence ID" value="OEV33857.1"/>
    <property type="molecule type" value="Genomic_DNA"/>
</dbReference>
<feature type="compositionally biased region" description="Low complexity" evidence="8">
    <location>
        <begin position="693"/>
        <end position="714"/>
    </location>
</feature>
<evidence type="ECO:0000256" key="8">
    <source>
        <dbReference type="SAM" id="MobiDB-lite"/>
    </source>
</evidence>
<feature type="transmembrane region" description="Helical" evidence="9">
    <location>
        <begin position="180"/>
        <end position="205"/>
    </location>
</feature>
<feature type="compositionally biased region" description="Pro residues" evidence="8">
    <location>
        <begin position="674"/>
        <end position="692"/>
    </location>
</feature>
<feature type="transmembrane region" description="Helical" evidence="9">
    <location>
        <begin position="387"/>
        <end position="404"/>
    </location>
</feature>
<dbReference type="CDD" id="cd00229">
    <property type="entry name" value="SGNH_hydrolase"/>
    <property type="match status" value="1"/>
</dbReference>
<evidence type="ECO:0000313" key="12">
    <source>
        <dbReference type="EMBL" id="GGU77547.1"/>
    </source>
</evidence>
<evidence type="ECO:0000256" key="5">
    <source>
        <dbReference type="ARBA" id="ARBA00022989"/>
    </source>
</evidence>
<feature type="transmembrane region" description="Helical" evidence="9">
    <location>
        <begin position="118"/>
        <end position="137"/>
    </location>
</feature>
<feature type="transmembrane region" description="Helical" evidence="9">
    <location>
        <begin position="77"/>
        <end position="97"/>
    </location>
</feature>
<evidence type="ECO:0000256" key="6">
    <source>
        <dbReference type="ARBA" id="ARBA00023136"/>
    </source>
</evidence>
<feature type="domain" description="Acyltransferase 3" evidence="10">
    <location>
        <begin position="53"/>
        <end position="401"/>
    </location>
</feature>
<dbReference type="SUPFAM" id="SSF52266">
    <property type="entry name" value="SGNH hydrolase"/>
    <property type="match status" value="1"/>
</dbReference>
<dbReference type="PANTHER" id="PTHR23028:SF53">
    <property type="entry name" value="ACYL_TRANSF_3 DOMAIN-CONTAINING PROTEIN"/>
    <property type="match status" value="1"/>
</dbReference>
<dbReference type="InterPro" id="IPR002656">
    <property type="entry name" value="Acyl_transf_3_dom"/>
</dbReference>
<feature type="domain" description="SGNH" evidence="11">
    <location>
        <begin position="449"/>
        <end position="657"/>
    </location>
</feature>
<keyword evidence="7" id="KW-0012">Acyltransferase</keyword>
<dbReference type="Pfam" id="PF19040">
    <property type="entry name" value="SGNH"/>
    <property type="match status" value="1"/>
</dbReference>
<evidence type="ECO:0000313" key="14">
    <source>
        <dbReference type="Proteomes" id="UP000037395"/>
    </source>
</evidence>
<dbReference type="GO" id="GO:0005886">
    <property type="term" value="C:plasma membrane"/>
    <property type="evidence" value="ECO:0007669"/>
    <property type="project" value="UniProtKB-SubCell"/>
</dbReference>
<feature type="region of interest" description="Disordered" evidence="8">
    <location>
        <begin position="1"/>
        <end position="23"/>
    </location>
</feature>
<evidence type="ECO:0000256" key="3">
    <source>
        <dbReference type="ARBA" id="ARBA00022679"/>
    </source>
</evidence>
<reference evidence="12" key="5">
    <citation type="submission" date="2020-09" db="EMBL/GenBank/DDBJ databases">
        <authorList>
            <person name="Sun Q."/>
            <person name="Ohkuma M."/>
        </authorList>
    </citation>
    <scope>NUCLEOTIDE SEQUENCE</scope>
    <source>
        <strain evidence="12">JCM 4434</strain>
    </source>
</reference>
<protein>
    <recommendedName>
        <fullName evidence="15">Acyltransferase</fullName>
    </recommendedName>
</protein>
<dbReference type="Pfam" id="PF01757">
    <property type="entry name" value="Acyl_transf_3"/>
    <property type="match status" value="1"/>
</dbReference>
<feature type="compositionally biased region" description="Gly residues" evidence="8">
    <location>
        <begin position="1"/>
        <end position="11"/>
    </location>
</feature>
<evidence type="ECO:0000259" key="11">
    <source>
        <dbReference type="Pfam" id="PF19040"/>
    </source>
</evidence>
<accession>A0A1E7MZJ6</accession>